<keyword evidence="3 5" id="KW-1133">Transmembrane helix</keyword>
<gene>
    <name evidence="7" type="ORF">A4U43_C04F14790</name>
</gene>
<evidence type="ECO:0000259" key="6">
    <source>
        <dbReference type="Pfam" id="PF06813"/>
    </source>
</evidence>
<evidence type="ECO:0000256" key="1">
    <source>
        <dbReference type="ARBA" id="ARBA00004141"/>
    </source>
</evidence>
<name>A0A5P1F0X8_ASPOF</name>
<feature type="transmembrane region" description="Helical" evidence="5">
    <location>
        <begin position="233"/>
        <end position="255"/>
    </location>
</feature>
<dbReference type="GO" id="GO:0016020">
    <property type="term" value="C:membrane"/>
    <property type="evidence" value="ECO:0007669"/>
    <property type="project" value="UniProtKB-SubCell"/>
</dbReference>
<evidence type="ECO:0000256" key="3">
    <source>
        <dbReference type="ARBA" id="ARBA00022989"/>
    </source>
</evidence>
<protein>
    <recommendedName>
        <fullName evidence="6">Nodulin-like domain-containing protein</fullName>
    </recommendedName>
</protein>
<evidence type="ECO:0000256" key="4">
    <source>
        <dbReference type="ARBA" id="ARBA00023136"/>
    </source>
</evidence>
<feature type="transmembrane region" description="Helical" evidence="5">
    <location>
        <begin position="203"/>
        <end position="221"/>
    </location>
</feature>
<keyword evidence="2 5" id="KW-0812">Transmembrane</keyword>
<accession>A0A5P1F0X8</accession>
<dbReference type="AlphaFoldDB" id="A0A5P1F0X8"/>
<dbReference type="EMBL" id="CM007384">
    <property type="protein sequence ID" value="ONK72018.1"/>
    <property type="molecule type" value="Genomic_DNA"/>
</dbReference>
<evidence type="ECO:0000313" key="7">
    <source>
        <dbReference type="EMBL" id="ONK72018.1"/>
    </source>
</evidence>
<reference evidence="8" key="1">
    <citation type="journal article" date="2017" name="Nat. Commun.">
        <title>The asparagus genome sheds light on the origin and evolution of a young Y chromosome.</title>
        <authorList>
            <person name="Harkess A."/>
            <person name="Zhou J."/>
            <person name="Xu C."/>
            <person name="Bowers J.E."/>
            <person name="Van der Hulst R."/>
            <person name="Ayyampalayam S."/>
            <person name="Mercati F."/>
            <person name="Riccardi P."/>
            <person name="McKain M.R."/>
            <person name="Kakrana A."/>
            <person name="Tang H."/>
            <person name="Ray J."/>
            <person name="Groenendijk J."/>
            <person name="Arikit S."/>
            <person name="Mathioni S.M."/>
            <person name="Nakano M."/>
            <person name="Shan H."/>
            <person name="Telgmann-Rauber A."/>
            <person name="Kanno A."/>
            <person name="Yue Z."/>
            <person name="Chen H."/>
            <person name="Li W."/>
            <person name="Chen Y."/>
            <person name="Xu X."/>
            <person name="Zhang Y."/>
            <person name="Luo S."/>
            <person name="Chen H."/>
            <person name="Gao J."/>
            <person name="Mao Z."/>
            <person name="Pires J.C."/>
            <person name="Luo M."/>
            <person name="Kudrna D."/>
            <person name="Wing R.A."/>
            <person name="Meyers B.C."/>
            <person name="Yi K."/>
            <person name="Kong H."/>
            <person name="Lavrijsen P."/>
            <person name="Sunseri F."/>
            <person name="Falavigna A."/>
            <person name="Ye Y."/>
            <person name="Leebens-Mack J.H."/>
            <person name="Chen G."/>
        </authorList>
    </citation>
    <scope>NUCLEOTIDE SEQUENCE [LARGE SCALE GENOMIC DNA]</scope>
    <source>
        <strain evidence="8">cv. DH0086</strain>
    </source>
</reference>
<feature type="domain" description="Nodulin-like" evidence="6">
    <location>
        <begin position="101"/>
        <end position="250"/>
    </location>
</feature>
<evidence type="ECO:0000256" key="2">
    <source>
        <dbReference type="ARBA" id="ARBA00022692"/>
    </source>
</evidence>
<evidence type="ECO:0000313" key="8">
    <source>
        <dbReference type="Proteomes" id="UP000243459"/>
    </source>
</evidence>
<keyword evidence="8" id="KW-1185">Reference proteome</keyword>
<dbReference type="Gramene" id="ONK72018">
    <property type="protein sequence ID" value="ONK72018"/>
    <property type="gene ID" value="A4U43_C04F14790"/>
</dbReference>
<proteinExistence type="predicted"/>
<feature type="transmembrane region" description="Helical" evidence="5">
    <location>
        <begin position="163"/>
        <end position="183"/>
    </location>
</feature>
<dbReference type="Pfam" id="PF06813">
    <property type="entry name" value="Nodulin-like"/>
    <property type="match status" value="1"/>
</dbReference>
<dbReference type="Proteomes" id="UP000243459">
    <property type="component" value="Chromosome 4"/>
</dbReference>
<organism evidence="7 8">
    <name type="scientific">Asparagus officinalis</name>
    <name type="common">Garden asparagus</name>
    <dbReference type="NCBI Taxonomy" id="4686"/>
    <lineage>
        <taxon>Eukaryota</taxon>
        <taxon>Viridiplantae</taxon>
        <taxon>Streptophyta</taxon>
        <taxon>Embryophyta</taxon>
        <taxon>Tracheophyta</taxon>
        <taxon>Spermatophyta</taxon>
        <taxon>Magnoliopsida</taxon>
        <taxon>Liliopsida</taxon>
        <taxon>Asparagales</taxon>
        <taxon>Asparagaceae</taxon>
        <taxon>Asparagoideae</taxon>
        <taxon>Asparagus</taxon>
    </lineage>
</organism>
<dbReference type="InterPro" id="IPR010658">
    <property type="entry name" value="Nodulin-like"/>
</dbReference>
<dbReference type="PANTHER" id="PTHR21576:SF73">
    <property type="entry name" value="F1C9.29 PROTEIN-RELATED"/>
    <property type="match status" value="1"/>
</dbReference>
<evidence type="ECO:0000256" key="5">
    <source>
        <dbReference type="SAM" id="Phobius"/>
    </source>
</evidence>
<comment type="subcellular location">
    <subcellularLocation>
        <location evidence="1">Membrane</location>
        <topology evidence="1">Multi-pass membrane protein</topology>
    </subcellularLocation>
</comment>
<dbReference type="PANTHER" id="PTHR21576">
    <property type="entry name" value="UNCHARACTERIZED NODULIN-LIKE PROTEIN"/>
    <property type="match status" value="1"/>
</dbReference>
<sequence>MPFREFRYSSVPSSYHHLTSHLQILRNLHQGIFFPKAPKSHLTPSEFLVNGQAPWQPLLLLLQQQMGGVCLCYVECCAGTGYLFGSFSPVIKSSLGYNQRQMCILIFIGCNGETYFSTATLVSCVHNFPCSRGPVVGILKGFAGLSGAILTQIYATIHTPNHATLIFMIAVRPAMIVIALMFFVRPVGGHKQVPSSDNSSFVFIHSACLLLAAYLMVVMLLEDLIDLSHSVAILLTVVLLFLLLLPAVIPLILTFCVDDNSLDLLAVPQKEEACESEESSPQHKALFSRVGR</sequence>
<keyword evidence="4 5" id="KW-0472">Membrane</keyword>